<comment type="caution">
    <text evidence="7">The sequence shown here is derived from an EMBL/GenBank/DDBJ whole genome shotgun (WGS) entry which is preliminary data.</text>
</comment>
<dbReference type="GO" id="GO:0016020">
    <property type="term" value="C:membrane"/>
    <property type="evidence" value="ECO:0007669"/>
    <property type="project" value="UniProtKB-SubCell"/>
</dbReference>
<keyword evidence="4" id="KW-1133">Transmembrane helix</keyword>
<evidence type="ECO:0000313" key="8">
    <source>
        <dbReference type="Proteomes" id="UP001190700"/>
    </source>
</evidence>
<comment type="similarity">
    <text evidence="2 6">Belongs to the peroxisomal membrane protein PXMP2/4 family.</text>
</comment>
<dbReference type="Pfam" id="PF04117">
    <property type="entry name" value="Mpv17_PMP22"/>
    <property type="match status" value="1"/>
</dbReference>
<evidence type="ECO:0000256" key="4">
    <source>
        <dbReference type="ARBA" id="ARBA00022989"/>
    </source>
</evidence>
<evidence type="ECO:0000313" key="7">
    <source>
        <dbReference type="EMBL" id="KAK3250304.1"/>
    </source>
</evidence>
<keyword evidence="8" id="KW-1185">Reference proteome</keyword>
<evidence type="ECO:0000256" key="1">
    <source>
        <dbReference type="ARBA" id="ARBA00004141"/>
    </source>
</evidence>
<dbReference type="EMBL" id="LGRX02026804">
    <property type="protein sequence ID" value="KAK3250304.1"/>
    <property type="molecule type" value="Genomic_DNA"/>
</dbReference>
<comment type="subcellular location">
    <subcellularLocation>
        <location evidence="1">Membrane</location>
        <topology evidence="1">Multi-pass membrane protein</topology>
    </subcellularLocation>
</comment>
<proteinExistence type="inferred from homology"/>
<name>A0AAE0C9D1_9CHLO</name>
<dbReference type="GO" id="GO:0005737">
    <property type="term" value="C:cytoplasm"/>
    <property type="evidence" value="ECO:0007669"/>
    <property type="project" value="TreeGrafter"/>
</dbReference>
<dbReference type="InterPro" id="IPR007248">
    <property type="entry name" value="Mpv17_PMP22"/>
</dbReference>
<dbReference type="Proteomes" id="UP001190700">
    <property type="component" value="Unassembled WGS sequence"/>
</dbReference>
<gene>
    <name evidence="7" type="ORF">CYMTET_40310</name>
</gene>
<accession>A0AAE0C9D1</accession>
<evidence type="ECO:0000256" key="3">
    <source>
        <dbReference type="ARBA" id="ARBA00022692"/>
    </source>
</evidence>
<reference evidence="7 8" key="1">
    <citation type="journal article" date="2015" name="Genome Biol. Evol.">
        <title>Comparative Genomics of a Bacterivorous Green Alga Reveals Evolutionary Causalities and Consequences of Phago-Mixotrophic Mode of Nutrition.</title>
        <authorList>
            <person name="Burns J.A."/>
            <person name="Paasch A."/>
            <person name="Narechania A."/>
            <person name="Kim E."/>
        </authorList>
    </citation>
    <scope>NUCLEOTIDE SEQUENCE [LARGE SCALE GENOMIC DNA]</scope>
    <source>
        <strain evidence="7 8">PLY_AMNH</strain>
    </source>
</reference>
<evidence type="ECO:0000256" key="2">
    <source>
        <dbReference type="ARBA" id="ARBA00006824"/>
    </source>
</evidence>
<protein>
    <submittedName>
        <fullName evidence="7">Uncharacterized protein</fullName>
    </submittedName>
</protein>
<organism evidence="7 8">
    <name type="scientific">Cymbomonas tetramitiformis</name>
    <dbReference type="NCBI Taxonomy" id="36881"/>
    <lineage>
        <taxon>Eukaryota</taxon>
        <taxon>Viridiplantae</taxon>
        <taxon>Chlorophyta</taxon>
        <taxon>Pyramimonadophyceae</taxon>
        <taxon>Pyramimonadales</taxon>
        <taxon>Pyramimonadaceae</taxon>
        <taxon>Cymbomonas</taxon>
    </lineage>
</organism>
<dbReference type="AlphaFoldDB" id="A0AAE0C9D1"/>
<evidence type="ECO:0000256" key="6">
    <source>
        <dbReference type="RuleBase" id="RU363053"/>
    </source>
</evidence>
<keyword evidence="5" id="KW-0472">Membrane</keyword>
<dbReference type="PANTHER" id="PTHR11266">
    <property type="entry name" value="PEROXISOMAL MEMBRANE PROTEIN 2, PXMP2 MPV17"/>
    <property type="match status" value="1"/>
</dbReference>
<sequence length="151" mass="17435">MFSWGLTWGGAPLVYWFHSLEKTFPGTKARTVATKIAINCTIQAPVTNALFLGWCIYWSSPSFPHIQGLLENWREKLKLDMVSTTLRSWSVWVPVHTINFFFVPPHLRVLCVSTCVRLATRVRFKDDAMVLITSRNFVKYVSNRHILSRFG</sequence>
<keyword evidence="3" id="KW-0812">Transmembrane</keyword>
<dbReference type="PANTHER" id="PTHR11266:SF17">
    <property type="entry name" value="PROTEIN MPV17"/>
    <property type="match status" value="1"/>
</dbReference>
<evidence type="ECO:0000256" key="5">
    <source>
        <dbReference type="ARBA" id="ARBA00023136"/>
    </source>
</evidence>